<dbReference type="Pfam" id="PF04733">
    <property type="entry name" value="Coatomer_E"/>
    <property type="match status" value="1"/>
</dbReference>
<dbReference type="Proteomes" id="UP000789508">
    <property type="component" value="Unassembled WGS sequence"/>
</dbReference>
<evidence type="ECO:0000256" key="5">
    <source>
        <dbReference type="ARBA" id="ARBA00022490"/>
    </source>
</evidence>
<organism evidence="11 12">
    <name type="scientific">Ambispora leptoticha</name>
    <dbReference type="NCBI Taxonomy" id="144679"/>
    <lineage>
        <taxon>Eukaryota</taxon>
        <taxon>Fungi</taxon>
        <taxon>Fungi incertae sedis</taxon>
        <taxon>Mucoromycota</taxon>
        <taxon>Glomeromycotina</taxon>
        <taxon>Glomeromycetes</taxon>
        <taxon>Archaeosporales</taxon>
        <taxon>Ambisporaceae</taxon>
        <taxon>Ambispora</taxon>
    </lineage>
</organism>
<evidence type="ECO:0000256" key="6">
    <source>
        <dbReference type="ARBA" id="ARBA00022892"/>
    </source>
</evidence>
<keyword evidence="8" id="KW-0333">Golgi apparatus</keyword>
<dbReference type="OrthoDB" id="310217at2759"/>
<keyword evidence="9" id="KW-0472">Membrane</keyword>
<dbReference type="GO" id="GO:0006888">
    <property type="term" value="P:endoplasmic reticulum to Golgi vesicle-mediated transport"/>
    <property type="evidence" value="ECO:0007669"/>
    <property type="project" value="TreeGrafter"/>
</dbReference>
<evidence type="ECO:0000256" key="8">
    <source>
        <dbReference type="ARBA" id="ARBA00023034"/>
    </source>
</evidence>
<dbReference type="SUPFAM" id="SSF48452">
    <property type="entry name" value="TPR-like"/>
    <property type="match status" value="1"/>
</dbReference>
<dbReference type="GO" id="GO:0006890">
    <property type="term" value="P:retrograde vesicle-mediated transport, Golgi to endoplasmic reticulum"/>
    <property type="evidence" value="ECO:0007669"/>
    <property type="project" value="InterPro"/>
</dbReference>
<dbReference type="EMBL" id="CAJVPS010006250">
    <property type="protein sequence ID" value="CAG8623333.1"/>
    <property type="molecule type" value="Genomic_DNA"/>
</dbReference>
<evidence type="ECO:0000256" key="3">
    <source>
        <dbReference type="ARBA" id="ARBA00008827"/>
    </source>
</evidence>
<accession>A0A9N9D0T8</accession>
<evidence type="ECO:0000256" key="4">
    <source>
        <dbReference type="ARBA" id="ARBA00022448"/>
    </source>
</evidence>
<evidence type="ECO:0000256" key="1">
    <source>
        <dbReference type="ARBA" id="ARBA00004255"/>
    </source>
</evidence>
<keyword evidence="5" id="KW-0963">Cytoplasm</keyword>
<comment type="caution">
    <text evidence="11">The sequence shown here is derived from an EMBL/GenBank/DDBJ whole genome shotgun (WGS) entry which is preliminary data.</text>
</comment>
<dbReference type="Gene3D" id="1.25.40.10">
    <property type="entry name" value="Tetratricopeptide repeat domain"/>
    <property type="match status" value="1"/>
</dbReference>
<keyword evidence="12" id="KW-1185">Reference proteome</keyword>
<keyword evidence="7" id="KW-0653">Protein transport</keyword>
<dbReference type="PANTHER" id="PTHR10805">
    <property type="entry name" value="COATOMER SUBUNIT EPSILON"/>
    <property type="match status" value="1"/>
</dbReference>
<evidence type="ECO:0000256" key="2">
    <source>
        <dbReference type="ARBA" id="ARBA00004347"/>
    </source>
</evidence>
<dbReference type="GO" id="GO:0015031">
    <property type="term" value="P:protein transport"/>
    <property type="evidence" value="ECO:0007669"/>
    <property type="project" value="UniProtKB-KW"/>
</dbReference>
<dbReference type="GO" id="GO:0005198">
    <property type="term" value="F:structural molecule activity"/>
    <property type="evidence" value="ECO:0007669"/>
    <property type="project" value="InterPro"/>
</dbReference>
<evidence type="ECO:0000313" key="11">
    <source>
        <dbReference type="EMBL" id="CAG8623333.1"/>
    </source>
</evidence>
<keyword evidence="10" id="KW-0968">Cytoplasmic vesicle</keyword>
<comment type="similarity">
    <text evidence="3">Belongs to the COPE family.</text>
</comment>
<reference evidence="11" key="1">
    <citation type="submission" date="2021-06" db="EMBL/GenBank/DDBJ databases">
        <authorList>
            <person name="Kallberg Y."/>
            <person name="Tangrot J."/>
            <person name="Rosling A."/>
        </authorList>
    </citation>
    <scope>NUCLEOTIDE SEQUENCE</scope>
    <source>
        <strain evidence="11">FL130A</strain>
    </source>
</reference>
<evidence type="ECO:0000313" key="12">
    <source>
        <dbReference type="Proteomes" id="UP000789508"/>
    </source>
</evidence>
<dbReference type="GO" id="GO:0000139">
    <property type="term" value="C:Golgi membrane"/>
    <property type="evidence" value="ECO:0007669"/>
    <property type="project" value="UniProtKB-SubCell"/>
</dbReference>
<name>A0A9N9D0T8_9GLOM</name>
<protein>
    <submittedName>
        <fullName evidence="11">12969_t:CDS:1</fullName>
    </submittedName>
</protein>
<dbReference type="InterPro" id="IPR006822">
    <property type="entry name" value="Coatomer_esu"/>
</dbReference>
<evidence type="ECO:0000256" key="7">
    <source>
        <dbReference type="ARBA" id="ARBA00022927"/>
    </source>
</evidence>
<dbReference type="InterPro" id="IPR011990">
    <property type="entry name" value="TPR-like_helical_dom_sf"/>
</dbReference>
<dbReference type="GO" id="GO:0006891">
    <property type="term" value="P:intra-Golgi vesicle-mediated transport"/>
    <property type="evidence" value="ECO:0007669"/>
    <property type="project" value="TreeGrafter"/>
</dbReference>
<proteinExistence type="inferred from homology"/>
<dbReference type="PANTHER" id="PTHR10805:SF0">
    <property type="entry name" value="COATOMER SUBUNIT EPSILON"/>
    <property type="match status" value="1"/>
</dbReference>
<dbReference type="AlphaFoldDB" id="A0A9N9D0T8"/>
<gene>
    <name evidence="11" type="ORF">ALEPTO_LOCUS9060</name>
</gene>
<dbReference type="GO" id="GO:0030126">
    <property type="term" value="C:COPI vesicle coat"/>
    <property type="evidence" value="ECO:0007669"/>
    <property type="project" value="TreeGrafter"/>
</dbReference>
<keyword evidence="6" id="KW-0931">ER-Golgi transport</keyword>
<comment type="subcellular location">
    <subcellularLocation>
        <location evidence="2">Cytoplasmic vesicle</location>
        <location evidence="2">COPI-coated vesicle membrane</location>
        <topology evidence="2">Peripheral membrane protein</topology>
        <orientation evidence="2">Cytoplasmic side</orientation>
    </subcellularLocation>
    <subcellularLocation>
        <location evidence="1">Golgi apparatus membrane</location>
        <topology evidence="1">Peripheral membrane protein</topology>
        <orientation evidence="1">Cytoplasmic side</orientation>
    </subcellularLocation>
</comment>
<keyword evidence="4" id="KW-0813">Transport</keyword>
<evidence type="ECO:0000256" key="9">
    <source>
        <dbReference type="ARBA" id="ARBA00023136"/>
    </source>
</evidence>
<evidence type="ECO:0000256" key="10">
    <source>
        <dbReference type="ARBA" id="ARBA00023329"/>
    </source>
</evidence>
<sequence>MSDRFLQSLISFVTLAEIFRRLASAFEKDNKHERAEDIALAQRYFGSSVGNANADIEYAMDQKIVPKKKLTPSAIPIKETAHKKATVRIINTIERGKPTIKKPHPFRNQSHIERQQEVDNAKISAIFFRALLIHLRINLDTKFYKHQKTGSYQQVINEANSRTPVSEAAKLERKVYLYRAYIAQGKYNIVISEVKDSDAVELRVVKLLAVYLQAKAAGQLDSKREETLKELSELLKEPANSLNSTIQIVSGTIYYHEGLLEDALKVLIKNNKNLECVALIIQIYLQMDRVDLAKRELAATKSWAEDAMLAQLIEAWVGLRTGGDKYQEAYYIYEEIAQSPSSNTVKILNGQAVCHIHLGRYPEAEGLLLEALNKNNDDPETLVNLIVVSNLSGKSSDVVNRYITQLKEASPNHPFLQDLDLKNSLFDRAALKFVLA</sequence>